<dbReference type="GO" id="GO:0008033">
    <property type="term" value="P:tRNA processing"/>
    <property type="evidence" value="ECO:0007669"/>
    <property type="project" value="UniProtKB-KW"/>
</dbReference>
<dbReference type="PATRIC" id="fig|1603606.3.peg.84"/>
<evidence type="ECO:0000256" key="3">
    <source>
        <dbReference type="ARBA" id="ARBA00022723"/>
    </source>
</evidence>
<dbReference type="RefSeq" id="WP_198300342.1">
    <property type="nucleotide sequence ID" value="NZ_CP010802.1"/>
</dbReference>
<dbReference type="Gene3D" id="3.55.10.10">
    <property type="entry name" value="Archease domain"/>
    <property type="match status" value="1"/>
</dbReference>
<dbReference type="EMBL" id="CP010802">
    <property type="protein sequence ID" value="ALC14876.1"/>
    <property type="molecule type" value="Genomic_DNA"/>
</dbReference>
<feature type="domain" description="Archease" evidence="5">
    <location>
        <begin position="4"/>
        <end position="138"/>
    </location>
</feature>
<accession>A0A0M4CZM8</accession>
<evidence type="ECO:0000256" key="2">
    <source>
        <dbReference type="ARBA" id="ARBA00022694"/>
    </source>
</evidence>
<evidence type="ECO:0000313" key="7">
    <source>
        <dbReference type="Proteomes" id="UP000057158"/>
    </source>
</evidence>
<dbReference type="PANTHER" id="PTHR12682">
    <property type="entry name" value="ARCHEASE"/>
    <property type="match status" value="1"/>
</dbReference>
<dbReference type="InterPro" id="IPR002804">
    <property type="entry name" value="Archease"/>
</dbReference>
<proteinExistence type="inferred from homology"/>
<dbReference type="STRING" id="1603606.DSOUD_0075"/>
<dbReference type="KEGG" id="des:DSOUD_0075"/>
<reference evidence="6 7" key="1">
    <citation type="submission" date="2015-07" db="EMBL/GenBank/DDBJ databases">
        <title>Isolation and Genomic Characterization of a Novel Halophilic Metal-Reducing Deltaproteobacterium from the Deep Subsurface.</title>
        <authorList>
            <person name="Badalamenti J.P."/>
            <person name="Summers Z.M."/>
            <person name="Gralnick J.A."/>
            <person name="Bond D.R."/>
        </authorList>
    </citation>
    <scope>NUCLEOTIDE SEQUENCE [LARGE SCALE GENOMIC DNA]</scope>
    <source>
        <strain evidence="6 7">WTL</strain>
    </source>
</reference>
<protein>
    <submittedName>
        <fullName evidence="6">Archease superfamily protein</fullName>
    </submittedName>
</protein>
<keyword evidence="7" id="KW-1185">Reference proteome</keyword>
<organism evidence="6 7">
    <name type="scientific">Desulfuromonas soudanensis</name>
    <dbReference type="NCBI Taxonomy" id="1603606"/>
    <lineage>
        <taxon>Bacteria</taxon>
        <taxon>Pseudomonadati</taxon>
        <taxon>Thermodesulfobacteriota</taxon>
        <taxon>Desulfuromonadia</taxon>
        <taxon>Desulfuromonadales</taxon>
        <taxon>Desulfuromonadaceae</taxon>
        <taxon>Desulfuromonas</taxon>
    </lineage>
</organism>
<comment type="similarity">
    <text evidence="1">Belongs to the archease family.</text>
</comment>
<keyword evidence="2" id="KW-0819">tRNA processing</keyword>
<dbReference type="Proteomes" id="UP000057158">
    <property type="component" value="Chromosome"/>
</dbReference>
<evidence type="ECO:0000313" key="6">
    <source>
        <dbReference type="EMBL" id="ALC14876.1"/>
    </source>
</evidence>
<dbReference type="InterPro" id="IPR036820">
    <property type="entry name" value="Archease_dom_sf"/>
</dbReference>
<keyword evidence="4" id="KW-0106">Calcium</keyword>
<dbReference type="GO" id="GO:0046872">
    <property type="term" value="F:metal ion binding"/>
    <property type="evidence" value="ECO:0007669"/>
    <property type="project" value="UniProtKB-KW"/>
</dbReference>
<dbReference type="InterPro" id="IPR023572">
    <property type="entry name" value="Archease_dom"/>
</dbReference>
<evidence type="ECO:0000256" key="1">
    <source>
        <dbReference type="ARBA" id="ARBA00007963"/>
    </source>
</evidence>
<name>A0A0M4CZM8_9BACT</name>
<keyword evidence="3" id="KW-0479">Metal-binding</keyword>
<dbReference type="SUPFAM" id="SSF69819">
    <property type="entry name" value="MTH1598-like"/>
    <property type="match status" value="1"/>
</dbReference>
<dbReference type="AlphaFoldDB" id="A0A0M4CZM8"/>
<gene>
    <name evidence="6" type="ORF">DSOUD_0075</name>
</gene>
<sequence>MESYRLLEHTADMGIEVHADTLEELFAGAACALKEMIWGEAGGRAIEERTVSLRGGDYGELLVSWLSEILYRFEVEGLFPVDFELEEIKGTSLRGRIRGEPFDPLRHPVEREVKAVTYHRLRVEPSDGRWLARLYVDL</sequence>
<dbReference type="PANTHER" id="PTHR12682:SF11">
    <property type="entry name" value="PROTEIN ARCHEASE"/>
    <property type="match status" value="1"/>
</dbReference>
<evidence type="ECO:0000256" key="4">
    <source>
        <dbReference type="ARBA" id="ARBA00022837"/>
    </source>
</evidence>
<dbReference type="Pfam" id="PF01951">
    <property type="entry name" value="Archease"/>
    <property type="match status" value="1"/>
</dbReference>
<evidence type="ECO:0000259" key="5">
    <source>
        <dbReference type="Pfam" id="PF01951"/>
    </source>
</evidence>